<evidence type="ECO:0000313" key="9">
    <source>
        <dbReference type="Proteomes" id="UP000013521"/>
    </source>
</evidence>
<proteinExistence type="predicted"/>
<accession>R1GAL3</accession>
<sequence>MRFFAATAALVGLAAASSETVQIKDLSVRDTSDAIQSATFTIQPDGVQCSATSAADLASDVAVVCGESAYRFELRDGSNGYYALTIYKQTAPGAGLYGSTEIAPYCHAGGNGQDDFVCQQTGDVEVTISN</sequence>
<evidence type="ECO:0000256" key="4">
    <source>
        <dbReference type="ARBA" id="ARBA00023157"/>
    </source>
</evidence>
<evidence type="ECO:0000256" key="2">
    <source>
        <dbReference type="ARBA" id="ARBA00022525"/>
    </source>
</evidence>
<keyword evidence="4 5" id="KW-1015">Disulfide bond</keyword>
<protein>
    <submittedName>
        <fullName evidence="8">Putative hypersensitive response-inducing protein elicitor protein</fullName>
    </submittedName>
</protein>
<feature type="disulfide bond" evidence="5">
    <location>
        <begin position="106"/>
        <end position="118"/>
    </location>
</feature>
<evidence type="ECO:0000256" key="1">
    <source>
        <dbReference type="ARBA" id="ARBA00004613"/>
    </source>
</evidence>
<evidence type="ECO:0000256" key="6">
    <source>
        <dbReference type="SAM" id="SignalP"/>
    </source>
</evidence>
<keyword evidence="3 6" id="KW-0732">Signal</keyword>
<dbReference type="AlphaFoldDB" id="R1GAL3"/>
<gene>
    <name evidence="8" type="ORF">UCRNP2_8038</name>
</gene>
<dbReference type="GO" id="GO:0005576">
    <property type="term" value="C:extracellular region"/>
    <property type="evidence" value="ECO:0007669"/>
    <property type="project" value="UniProtKB-SubCell"/>
</dbReference>
<dbReference type="HOGENOM" id="CLU_144932_1_0_1"/>
<comment type="subcellular location">
    <subcellularLocation>
        <location evidence="1">Secreted</location>
    </subcellularLocation>
</comment>
<feature type="signal peptide" evidence="6">
    <location>
        <begin position="1"/>
        <end position="16"/>
    </location>
</feature>
<evidence type="ECO:0000256" key="5">
    <source>
        <dbReference type="PROSITE-ProRule" id="PRU01243"/>
    </source>
</evidence>
<dbReference type="InterPro" id="IPR032382">
    <property type="entry name" value="AltA1"/>
</dbReference>
<dbReference type="PROSITE" id="PS51895">
    <property type="entry name" value="AA1"/>
    <property type="match status" value="1"/>
</dbReference>
<evidence type="ECO:0000256" key="3">
    <source>
        <dbReference type="ARBA" id="ARBA00022729"/>
    </source>
</evidence>
<reference evidence="9" key="1">
    <citation type="journal article" date="2013" name="Genome Announc.">
        <title>Draft genome sequence of Neofusicoccum parvum isolate UCR-NP2, a fungal vascular pathogen associated with grapevine cankers.</title>
        <authorList>
            <person name="Blanco-Ulate B."/>
            <person name="Rolshausen P."/>
            <person name="Cantu D."/>
        </authorList>
    </citation>
    <scope>NUCLEOTIDE SEQUENCE [LARGE SCALE GENOMIC DNA]</scope>
    <source>
        <strain evidence="9">UCR-NP2</strain>
    </source>
</reference>
<comment type="caution">
    <text evidence="5">Lacks conserved residue(s) required for the propagation of feature annotation.</text>
</comment>
<dbReference type="Gene3D" id="2.40.350.20">
    <property type="match status" value="1"/>
</dbReference>
<evidence type="ECO:0000313" key="8">
    <source>
        <dbReference type="EMBL" id="EOD45241.1"/>
    </source>
</evidence>
<evidence type="ECO:0000259" key="7">
    <source>
        <dbReference type="PROSITE" id="PS51895"/>
    </source>
</evidence>
<dbReference type="OrthoDB" id="3928926at2759"/>
<keyword evidence="2" id="KW-0964">Secreted</keyword>
<dbReference type="EMBL" id="KB916631">
    <property type="protein sequence ID" value="EOD45241.1"/>
    <property type="molecule type" value="Genomic_DNA"/>
</dbReference>
<feature type="domain" description="AA1-like" evidence="7">
    <location>
        <begin position="16"/>
        <end position="130"/>
    </location>
</feature>
<organism evidence="8 9">
    <name type="scientific">Botryosphaeria parva (strain UCR-NP2)</name>
    <name type="common">Grapevine canker fungus</name>
    <name type="synonym">Neofusicoccum parvum</name>
    <dbReference type="NCBI Taxonomy" id="1287680"/>
    <lineage>
        <taxon>Eukaryota</taxon>
        <taxon>Fungi</taxon>
        <taxon>Dikarya</taxon>
        <taxon>Ascomycota</taxon>
        <taxon>Pezizomycotina</taxon>
        <taxon>Dothideomycetes</taxon>
        <taxon>Dothideomycetes incertae sedis</taxon>
        <taxon>Botryosphaeriales</taxon>
        <taxon>Botryosphaeriaceae</taxon>
        <taxon>Neofusicoccum</taxon>
    </lineage>
</organism>
<dbReference type="Proteomes" id="UP000013521">
    <property type="component" value="Unassembled WGS sequence"/>
</dbReference>
<feature type="chain" id="PRO_5004351186" evidence="6">
    <location>
        <begin position="17"/>
        <end position="130"/>
    </location>
</feature>
<dbReference type="Pfam" id="PF16541">
    <property type="entry name" value="AltA1"/>
    <property type="match status" value="1"/>
</dbReference>
<dbReference type="KEGG" id="npa:UCRNP2_8038"/>
<name>R1GAL3_BOTPV</name>